<name>B0X9X1_CULQU</name>
<proteinExistence type="predicted"/>
<evidence type="ECO:0000313" key="3">
    <source>
        <dbReference type="EnsemblMetazoa" id="CPIJ015778-PA"/>
    </source>
</evidence>
<evidence type="ECO:0000313" key="4">
    <source>
        <dbReference type="Proteomes" id="UP000002320"/>
    </source>
</evidence>
<organism>
    <name type="scientific">Culex quinquefasciatus</name>
    <name type="common">Southern house mosquito</name>
    <name type="synonym">Culex pungens</name>
    <dbReference type="NCBI Taxonomy" id="7176"/>
    <lineage>
        <taxon>Eukaryota</taxon>
        <taxon>Metazoa</taxon>
        <taxon>Ecdysozoa</taxon>
        <taxon>Arthropoda</taxon>
        <taxon>Hexapoda</taxon>
        <taxon>Insecta</taxon>
        <taxon>Pterygota</taxon>
        <taxon>Neoptera</taxon>
        <taxon>Endopterygota</taxon>
        <taxon>Diptera</taxon>
        <taxon>Nematocera</taxon>
        <taxon>Culicoidea</taxon>
        <taxon>Culicidae</taxon>
        <taxon>Culicinae</taxon>
        <taxon>Culicini</taxon>
        <taxon>Culex</taxon>
        <taxon>Culex</taxon>
    </lineage>
</organism>
<keyword evidence="4" id="KW-1185">Reference proteome</keyword>
<dbReference type="HOGENOM" id="CLU_3016248_0_0_1"/>
<dbReference type="EMBL" id="DS232554">
    <property type="protein sequence ID" value="EDS43397.1"/>
    <property type="molecule type" value="Genomic_DNA"/>
</dbReference>
<dbReference type="InParanoid" id="B0X9X1"/>
<dbReference type="Proteomes" id="UP000002320">
    <property type="component" value="Unassembled WGS sequence"/>
</dbReference>
<reference evidence="3" key="2">
    <citation type="submission" date="2020-05" db="UniProtKB">
        <authorList>
            <consortium name="EnsemblMetazoa"/>
        </authorList>
    </citation>
    <scope>IDENTIFICATION</scope>
    <source>
        <strain evidence="3">JHB</strain>
    </source>
</reference>
<accession>B0X9X1</accession>
<evidence type="ECO:0000313" key="2">
    <source>
        <dbReference type="EMBL" id="EDS43397.1"/>
    </source>
</evidence>
<dbReference type="EnsemblMetazoa" id="CPIJ015778-RA">
    <property type="protein sequence ID" value="CPIJ015778-PA"/>
    <property type="gene ID" value="CPIJ015778"/>
</dbReference>
<feature type="compositionally biased region" description="Polar residues" evidence="1">
    <location>
        <begin position="38"/>
        <end position="56"/>
    </location>
</feature>
<feature type="region of interest" description="Disordered" evidence="1">
    <location>
        <begin position="37"/>
        <end position="56"/>
    </location>
</feature>
<evidence type="ECO:0000256" key="1">
    <source>
        <dbReference type="SAM" id="MobiDB-lite"/>
    </source>
</evidence>
<dbReference type="KEGG" id="cqu:CpipJ_CPIJ015778"/>
<gene>
    <name evidence="3" type="primary">6049737</name>
    <name evidence="2" type="ORF">CpipJ_CPIJ015778</name>
</gene>
<dbReference type="AlphaFoldDB" id="B0X9X1"/>
<sequence length="56" mass="6118">MVKPPTFVATPILPAQRQLPRVCSKYFAKVNDKLILDNGSSGSTASRSRQTFSLPP</sequence>
<reference evidence="2" key="1">
    <citation type="submission" date="2007-03" db="EMBL/GenBank/DDBJ databases">
        <title>Annotation of Culex pipiens quinquefasciatus.</title>
        <authorList>
            <consortium name="The Broad Institute Genome Sequencing Platform"/>
            <person name="Atkinson P.W."/>
            <person name="Hemingway J."/>
            <person name="Christensen B.M."/>
            <person name="Higgs S."/>
            <person name="Kodira C."/>
            <person name="Hannick L."/>
            <person name="Megy K."/>
            <person name="O'Leary S."/>
            <person name="Pearson M."/>
            <person name="Haas B.J."/>
            <person name="Mauceli E."/>
            <person name="Wortman J.R."/>
            <person name="Lee N.H."/>
            <person name="Guigo R."/>
            <person name="Stanke M."/>
            <person name="Alvarado L."/>
            <person name="Amedeo P."/>
            <person name="Antoine C.H."/>
            <person name="Arensburger P."/>
            <person name="Bidwell S.L."/>
            <person name="Crawford M."/>
            <person name="Camaro F."/>
            <person name="Devon K."/>
            <person name="Engels R."/>
            <person name="Hammond M."/>
            <person name="Howarth C."/>
            <person name="Koehrsen M."/>
            <person name="Lawson D."/>
            <person name="Montgomery P."/>
            <person name="Nene V."/>
            <person name="Nusbaum C."/>
            <person name="Puiu D."/>
            <person name="Romero-Severson J."/>
            <person name="Severson D.W."/>
            <person name="Shumway M."/>
            <person name="Sisk P."/>
            <person name="Stolte C."/>
            <person name="Zeng Q."/>
            <person name="Eisenstadt E."/>
            <person name="Fraser-Liggett C."/>
            <person name="Strausberg R."/>
            <person name="Galagan J."/>
            <person name="Birren B."/>
            <person name="Collins F.H."/>
        </authorList>
    </citation>
    <scope>NUCLEOTIDE SEQUENCE [LARGE SCALE GENOMIC DNA]</scope>
    <source>
        <strain evidence="2">JHB</strain>
    </source>
</reference>
<dbReference type="VEuPathDB" id="VectorBase:CPIJ015778"/>
<protein>
    <submittedName>
        <fullName evidence="2 3">Uncharacterized protein</fullName>
    </submittedName>
</protein>